<sequence>MNKKVLAALSAGLVALPLAANAVPVSFGALSSDDDGSTAIITDSLNNYEWLRWDVLGDLTYAETLAAISSGGQYEGWQFARNGEAQLFTNALLQGLTNACTAVGSDTCNSTLPNVLTDLLGNSGPGGLSNMVGFLSEDNVQAGFLQYTHEGDLGGLFKANDVADVALMDAAENVGWLLYRAGGNVPPQTNVPEPGSLALFAVGMAGIGAMRRRRRA</sequence>
<evidence type="ECO:0000313" key="4">
    <source>
        <dbReference type="Proteomes" id="UP000445000"/>
    </source>
</evidence>
<dbReference type="InterPro" id="IPR013424">
    <property type="entry name" value="Ice-binding_C"/>
</dbReference>
<keyword evidence="4" id="KW-1185">Reference proteome</keyword>
<dbReference type="RefSeq" id="WP_161810676.1">
    <property type="nucleotide sequence ID" value="NZ_BLJN01000001.1"/>
</dbReference>
<evidence type="ECO:0000259" key="2">
    <source>
        <dbReference type="Pfam" id="PF07589"/>
    </source>
</evidence>
<protein>
    <recommendedName>
        <fullName evidence="2">Ice-binding protein C-terminal domain-containing protein</fullName>
    </recommendedName>
</protein>
<dbReference type="Proteomes" id="UP000445000">
    <property type="component" value="Unassembled WGS sequence"/>
</dbReference>
<feature type="domain" description="Ice-binding protein C-terminal" evidence="2">
    <location>
        <begin position="191"/>
        <end position="213"/>
    </location>
</feature>
<feature type="chain" id="PRO_5032844962" description="Ice-binding protein C-terminal domain-containing protein" evidence="1">
    <location>
        <begin position="23"/>
        <end position="216"/>
    </location>
</feature>
<keyword evidence="1" id="KW-0732">Signal</keyword>
<comment type="caution">
    <text evidence="3">The sequence shown here is derived from an EMBL/GenBank/DDBJ whole genome shotgun (WGS) entry which is preliminary data.</text>
</comment>
<dbReference type="AlphaFoldDB" id="A0A829Y739"/>
<evidence type="ECO:0000256" key="1">
    <source>
        <dbReference type="SAM" id="SignalP"/>
    </source>
</evidence>
<dbReference type="NCBIfam" id="TIGR02595">
    <property type="entry name" value="PEP_CTERM"/>
    <property type="match status" value="1"/>
</dbReference>
<proteinExistence type="predicted"/>
<organism evidence="3 4">
    <name type="scientific">Steroidobacter agaridevorans</name>
    <dbReference type="NCBI Taxonomy" id="2695856"/>
    <lineage>
        <taxon>Bacteria</taxon>
        <taxon>Pseudomonadati</taxon>
        <taxon>Pseudomonadota</taxon>
        <taxon>Gammaproteobacteria</taxon>
        <taxon>Steroidobacterales</taxon>
        <taxon>Steroidobacteraceae</taxon>
        <taxon>Steroidobacter</taxon>
    </lineage>
</organism>
<dbReference type="Pfam" id="PF07589">
    <property type="entry name" value="PEP-CTERM"/>
    <property type="match status" value="1"/>
</dbReference>
<accession>A0A829Y739</accession>
<dbReference type="EMBL" id="BLJN01000001">
    <property type="protein sequence ID" value="GFE78825.1"/>
    <property type="molecule type" value="Genomic_DNA"/>
</dbReference>
<feature type="signal peptide" evidence="1">
    <location>
        <begin position="1"/>
        <end position="22"/>
    </location>
</feature>
<reference evidence="4" key="1">
    <citation type="submission" date="2020-01" db="EMBL/GenBank/DDBJ databases">
        <title>'Steroidobacter agaridevorans' sp. nov., agar-degrading bacteria isolated from rhizosphere soils.</title>
        <authorList>
            <person name="Ikenaga M."/>
            <person name="Kataoka M."/>
            <person name="Murouchi A."/>
            <person name="Katsuragi S."/>
            <person name="Sakai M."/>
        </authorList>
    </citation>
    <scope>NUCLEOTIDE SEQUENCE [LARGE SCALE GENOMIC DNA]</scope>
    <source>
        <strain evidence="4">YU21-B</strain>
    </source>
</reference>
<evidence type="ECO:0000313" key="3">
    <source>
        <dbReference type="EMBL" id="GFE78825.1"/>
    </source>
</evidence>
<gene>
    <name evidence="3" type="ORF">GCM10011487_08250</name>
</gene>
<name>A0A829Y739_9GAMM</name>